<protein>
    <submittedName>
        <fullName evidence="3">Uncharacterized protein</fullName>
    </submittedName>
</protein>
<reference evidence="3" key="2">
    <citation type="journal article" date="2022" name="Res Sq">
        <title>Comparative Genomics Reveals Insights into the Divergent Evolution of Astigmatic Mites and Household Pest Adaptations.</title>
        <authorList>
            <person name="Xiong Q."/>
            <person name="Wan A.T.-Y."/>
            <person name="Liu X.-Y."/>
            <person name="Fung C.S.-H."/>
            <person name="Xiao X."/>
            <person name="Malainual N."/>
            <person name="Hou J."/>
            <person name="Wang L."/>
            <person name="Wang M."/>
            <person name="Yang K."/>
            <person name="Cui Y."/>
            <person name="Leung E."/>
            <person name="Nong W."/>
            <person name="Shin S.-K."/>
            <person name="Au S."/>
            <person name="Jeong K.Y."/>
            <person name="Chew F.T."/>
            <person name="Hui J."/>
            <person name="Leung T.F."/>
            <person name="Tungtrongchitr A."/>
            <person name="Zhong N."/>
            <person name="Liu Z."/>
            <person name="Tsui S."/>
        </authorList>
    </citation>
    <scope>NUCLEOTIDE SEQUENCE</scope>
    <source>
        <strain evidence="3">Derf</strain>
        <tissue evidence="3">Whole organism</tissue>
    </source>
</reference>
<keyword evidence="2" id="KW-1133">Transmembrane helix</keyword>
<sequence>MEISSIVSSLSSSSPKSSSMILTANRYRFIHIIVFIWLIAGNLFNVTDARAWNTNTAAGVTVSSNNINNNNNQADVADQSQSSSSLSGDNNNNLSQEELLYSIRPAAAAAASSGASALTNSGSIGGGGGGGTDETIRNYRSSIDTIRLMSPYVLHNYLASRLQSSDYLGKRMGSEFLGKKRSIIAAIRRPSFSSSYYLDNNHLLSGQQQPSQQQRQQQQQQLLLSAPQLSILASPYFMAQKKMGSEFLGR</sequence>
<gene>
    <name evidence="3" type="ORF">DERF_004550</name>
</gene>
<keyword evidence="4" id="KW-1185">Reference proteome</keyword>
<evidence type="ECO:0000313" key="3">
    <source>
        <dbReference type="EMBL" id="KAH9520866.1"/>
    </source>
</evidence>
<reference evidence="3" key="1">
    <citation type="submission" date="2013-05" db="EMBL/GenBank/DDBJ databases">
        <authorList>
            <person name="Yim A.K.Y."/>
            <person name="Chan T.F."/>
            <person name="Ji K.M."/>
            <person name="Liu X.Y."/>
            <person name="Zhou J.W."/>
            <person name="Li R.Q."/>
            <person name="Yang K.Y."/>
            <person name="Li J."/>
            <person name="Li M."/>
            <person name="Law P.T.W."/>
            <person name="Wu Y.L."/>
            <person name="Cai Z.L."/>
            <person name="Qin H."/>
            <person name="Bao Y."/>
            <person name="Leung R.K.K."/>
            <person name="Ng P.K.S."/>
            <person name="Zou J."/>
            <person name="Zhong X.J."/>
            <person name="Ran P.X."/>
            <person name="Zhong N.S."/>
            <person name="Liu Z.G."/>
            <person name="Tsui S.K.W."/>
        </authorList>
    </citation>
    <scope>NUCLEOTIDE SEQUENCE</scope>
    <source>
        <strain evidence="3">Derf</strain>
        <tissue evidence="3">Whole organism</tissue>
    </source>
</reference>
<keyword evidence="2" id="KW-0812">Transmembrane</keyword>
<keyword evidence="2" id="KW-0472">Membrane</keyword>
<comment type="caution">
    <text evidence="3">The sequence shown here is derived from an EMBL/GenBank/DDBJ whole genome shotgun (WGS) entry which is preliminary data.</text>
</comment>
<evidence type="ECO:0000313" key="4">
    <source>
        <dbReference type="Proteomes" id="UP000790347"/>
    </source>
</evidence>
<feature type="transmembrane region" description="Helical" evidence="2">
    <location>
        <begin position="27"/>
        <end position="44"/>
    </location>
</feature>
<dbReference type="Proteomes" id="UP000790347">
    <property type="component" value="Unassembled WGS sequence"/>
</dbReference>
<dbReference type="AlphaFoldDB" id="A0A922I573"/>
<evidence type="ECO:0000256" key="2">
    <source>
        <dbReference type="SAM" id="Phobius"/>
    </source>
</evidence>
<name>A0A922I573_DERFA</name>
<proteinExistence type="predicted"/>
<evidence type="ECO:0000256" key="1">
    <source>
        <dbReference type="SAM" id="MobiDB-lite"/>
    </source>
</evidence>
<organism evidence="3 4">
    <name type="scientific">Dermatophagoides farinae</name>
    <name type="common">American house dust mite</name>
    <dbReference type="NCBI Taxonomy" id="6954"/>
    <lineage>
        <taxon>Eukaryota</taxon>
        <taxon>Metazoa</taxon>
        <taxon>Ecdysozoa</taxon>
        <taxon>Arthropoda</taxon>
        <taxon>Chelicerata</taxon>
        <taxon>Arachnida</taxon>
        <taxon>Acari</taxon>
        <taxon>Acariformes</taxon>
        <taxon>Sarcoptiformes</taxon>
        <taxon>Astigmata</taxon>
        <taxon>Psoroptidia</taxon>
        <taxon>Analgoidea</taxon>
        <taxon>Pyroglyphidae</taxon>
        <taxon>Dermatophagoidinae</taxon>
        <taxon>Dermatophagoides</taxon>
    </lineage>
</organism>
<dbReference type="EMBL" id="ASGP02000002">
    <property type="protein sequence ID" value="KAH9520866.1"/>
    <property type="molecule type" value="Genomic_DNA"/>
</dbReference>
<feature type="region of interest" description="Disordered" evidence="1">
    <location>
        <begin position="69"/>
        <end position="90"/>
    </location>
</feature>
<accession>A0A922I573</accession>